<keyword evidence="2" id="KW-1185">Reference proteome</keyword>
<dbReference type="EMBL" id="AGNK02001671">
    <property type="status" value="NOT_ANNOTATED_CDS"/>
    <property type="molecule type" value="Genomic_DNA"/>
</dbReference>
<name>K3ZBK6_SETIT</name>
<protein>
    <submittedName>
        <fullName evidence="1">Uncharacterized protein</fullName>
    </submittedName>
</protein>
<dbReference type="EnsemblPlants" id="KQL15228">
    <property type="protein sequence ID" value="KQL15228"/>
    <property type="gene ID" value="SETIT_023927mg"/>
</dbReference>
<proteinExistence type="predicted"/>
<reference evidence="2" key="1">
    <citation type="journal article" date="2012" name="Nat. Biotechnol.">
        <title>Reference genome sequence of the model plant Setaria.</title>
        <authorList>
            <person name="Bennetzen J.L."/>
            <person name="Schmutz J."/>
            <person name="Wang H."/>
            <person name="Percifield R."/>
            <person name="Hawkins J."/>
            <person name="Pontaroli A.C."/>
            <person name="Estep M."/>
            <person name="Feng L."/>
            <person name="Vaughn J.N."/>
            <person name="Grimwood J."/>
            <person name="Jenkins J."/>
            <person name="Barry K."/>
            <person name="Lindquist E."/>
            <person name="Hellsten U."/>
            <person name="Deshpande S."/>
            <person name="Wang X."/>
            <person name="Wu X."/>
            <person name="Mitros T."/>
            <person name="Triplett J."/>
            <person name="Yang X."/>
            <person name="Ye C.Y."/>
            <person name="Mauro-Herrera M."/>
            <person name="Wang L."/>
            <person name="Li P."/>
            <person name="Sharma M."/>
            <person name="Sharma R."/>
            <person name="Ronald P.C."/>
            <person name="Panaud O."/>
            <person name="Kellogg E.A."/>
            <person name="Brutnell T.P."/>
            <person name="Doust A.N."/>
            <person name="Tuskan G.A."/>
            <person name="Rokhsar D."/>
            <person name="Devos K.M."/>
        </authorList>
    </citation>
    <scope>NUCLEOTIDE SEQUENCE [LARGE SCALE GENOMIC DNA]</scope>
    <source>
        <strain evidence="2">cv. Yugu1</strain>
    </source>
</reference>
<reference evidence="1" key="2">
    <citation type="submission" date="2018-08" db="UniProtKB">
        <authorList>
            <consortium name="EnsemblPlants"/>
        </authorList>
    </citation>
    <scope>IDENTIFICATION</scope>
    <source>
        <strain evidence="1">Yugu1</strain>
    </source>
</reference>
<dbReference type="Gramene" id="KQL15228">
    <property type="protein sequence ID" value="KQL15228"/>
    <property type="gene ID" value="SETIT_023927mg"/>
</dbReference>
<dbReference type="AlphaFoldDB" id="K3ZBK6"/>
<dbReference type="InParanoid" id="K3ZBK6"/>
<dbReference type="HOGENOM" id="CLU_2871877_0_0_1"/>
<sequence length="64" mass="7350">MFFKNGTVFILNETIMPVCLHDYSGPYIPYNHPTTIIFSFVLIPFNEPCIEPNQTITDGHLFSN</sequence>
<dbReference type="Proteomes" id="UP000004995">
    <property type="component" value="Unassembled WGS sequence"/>
</dbReference>
<organism evidence="1 2">
    <name type="scientific">Setaria italica</name>
    <name type="common">Foxtail millet</name>
    <name type="synonym">Panicum italicum</name>
    <dbReference type="NCBI Taxonomy" id="4555"/>
    <lineage>
        <taxon>Eukaryota</taxon>
        <taxon>Viridiplantae</taxon>
        <taxon>Streptophyta</taxon>
        <taxon>Embryophyta</taxon>
        <taxon>Tracheophyta</taxon>
        <taxon>Spermatophyta</taxon>
        <taxon>Magnoliopsida</taxon>
        <taxon>Liliopsida</taxon>
        <taxon>Poales</taxon>
        <taxon>Poaceae</taxon>
        <taxon>PACMAD clade</taxon>
        <taxon>Panicoideae</taxon>
        <taxon>Panicodae</taxon>
        <taxon>Paniceae</taxon>
        <taxon>Cenchrinae</taxon>
        <taxon>Setaria</taxon>
    </lineage>
</organism>
<evidence type="ECO:0000313" key="2">
    <source>
        <dbReference type="Proteomes" id="UP000004995"/>
    </source>
</evidence>
<accession>K3ZBK6</accession>
<evidence type="ECO:0000313" key="1">
    <source>
        <dbReference type="EnsemblPlants" id="KQL15228"/>
    </source>
</evidence>